<dbReference type="Pfam" id="PF07714">
    <property type="entry name" value="PK_Tyr_Ser-Thr"/>
    <property type="match status" value="1"/>
</dbReference>
<evidence type="ECO:0000259" key="3">
    <source>
        <dbReference type="PROSITE" id="PS51782"/>
    </source>
</evidence>
<feature type="transmembrane region" description="Helical" evidence="1">
    <location>
        <begin position="184"/>
        <end position="211"/>
    </location>
</feature>
<evidence type="ECO:0000259" key="2">
    <source>
        <dbReference type="PROSITE" id="PS50011"/>
    </source>
</evidence>
<proteinExistence type="predicted"/>
<dbReference type="Gene3D" id="1.10.510.10">
    <property type="entry name" value="Transferase(Phosphotransferase) domain 1"/>
    <property type="match status" value="1"/>
</dbReference>
<feature type="domain" description="Protein kinase" evidence="2">
    <location>
        <begin position="184"/>
        <end position="490"/>
    </location>
</feature>
<dbReference type="PANTHER" id="PTHR45927">
    <property type="entry name" value="LYSM-DOMAIN RECEPTOR-LIKE KINASE-RELATED"/>
    <property type="match status" value="1"/>
</dbReference>
<keyword evidence="4" id="KW-1185">Reference proteome</keyword>
<dbReference type="InterPro" id="IPR036779">
    <property type="entry name" value="LysM_dom_sf"/>
</dbReference>
<dbReference type="InterPro" id="IPR056562">
    <property type="entry name" value="LysM2_CERK1_LYK3_4_5"/>
</dbReference>
<sequence length="518" mass="58244">MAEDDSNWSLPLGQDIIIPITCHCLGGFSKFIFMYNMSKQDSFASVSCKVFEGLVKVQSLIEENADFDGHDVPVGSLINVPIRCACPGSPQRRNGVKYLVTYPILEKDIMEGIASKFGLPEKDIRDANNLRQYEAIFPLTTLLVPAKDVPEVRWHAGSLPGSSPAPRALIPLEKVVPGTKSTKWNLHVFLGVGVSVAVVMTMVACGFLICIRRRYHPRRFQPFTPRSSVSSNVSPDFLDGMSKLKQSLINFSLEELRIATEDFNEASKIGVEVYGGRIGGICNGSNPYLVYEFAENGCLRDCLSNKKLDRQVTWLRRMQIAFDVAGALHYLHFCTAQAFVHQNINARNMLITANWRAKIAGFRLAKPVISDEEKEDIVWNKHITPGREAHWTPEYLTNGKDLSRDGKILKDSVRFLFDGAFEDSSHCLEKLKEFMDPVLGGDYSLGDAMCLAFLAKGCMEEDPHHLRHHESRFESSFKNRILYTRSHGFYSPIIEHHMHNVLGPITECDSLISALWMI</sequence>
<keyword evidence="1" id="KW-0472">Membrane</keyword>
<organism evidence="4 5">
    <name type="scientific">Populus euphratica</name>
    <name type="common">Euphrates poplar</name>
    <dbReference type="NCBI Taxonomy" id="75702"/>
    <lineage>
        <taxon>Eukaryota</taxon>
        <taxon>Viridiplantae</taxon>
        <taxon>Streptophyta</taxon>
        <taxon>Embryophyta</taxon>
        <taxon>Tracheophyta</taxon>
        <taxon>Spermatophyta</taxon>
        <taxon>Magnoliopsida</taxon>
        <taxon>eudicotyledons</taxon>
        <taxon>Gunneridae</taxon>
        <taxon>Pentapetalae</taxon>
        <taxon>rosids</taxon>
        <taxon>fabids</taxon>
        <taxon>Malpighiales</taxon>
        <taxon>Salicaceae</taxon>
        <taxon>Saliceae</taxon>
        <taxon>Populus</taxon>
    </lineage>
</organism>
<protein>
    <submittedName>
        <fullName evidence="5">Protein LYK5-like</fullName>
    </submittedName>
</protein>
<dbReference type="Proteomes" id="UP000694918">
    <property type="component" value="Unplaced"/>
</dbReference>
<dbReference type="PANTHER" id="PTHR45927:SF9">
    <property type="entry name" value="FAMILY PROTEIN _ PEPTIDOGLYCAN-BINDING LYSM DOMAIN-CONTAINING PROTEIN, PUTATIVE-RELATED"/>
    <property type="match status" value="1"/>
</dbReference>
<dbReference type="PROSITE" id="PS51782">
    <property type="entry name" value="LYSM"/>
    <property type="match status" value="1"/>
</dbReference>
<dbReference type="PROSITE" id="PS50011">
    <property type="entry name" value="PROTEIN_KINASE_DOM"/>
    <property type="match status" value="1"/>
</dbReference>
<dbReference type="InterPro" id="IPR011009">
    <property type="entry name" value="Kinase-like_dom_sf"/>
</dbReference>
<dbReference type="KEGG" id="peu:105140909"/>
<evidence type="ECO:0000313" key="4">
    <source>
        <dbReference type="Proteomes" id="UP000694918"/>
    </source>
</evidence>
<dbReference type="InterPro" id="IPR000719">
    <property type="entry name" value="Prot_kinase_dom"/>
</dbReference>
<dbReference type="RefSeq" id="XP_011046255.1">
    <property type="nucleotide sequence ID" value="XM_011047953.1"/>
</dbReference>
<dbReference type="GeneID" id="105140909"/>
<reference evidence="5" key="1">
    <citation type="submission" date="2025-08" db="UniProtKB">
        <authorList>
            <consortium name="RefSeq"/>
        </authorList>
    </citation>
    <scope>IDENTIFICATION</scope>
</reference>
<dbReference type="AlphaFoldDB" id="A0AAJ6VE72"/>
<evidence type="ECO:0000256" key="1">
    <source>
        <dbReference type="SAM" id="Phobius"/>
    </source>
</evidence>
<dbReference type="SUPFAM" id="SSF56112">
    <property type="entry name" value="Protein kinase-like (PK-like)"/>
    <property type="match status" value="1"/>
</dbReference>
<evidence type="ECO:0000313" key="5">
    <source>
        <dbReference type="RefSeq" id="XP_011046255.1"/>
    </source>
</evidence>
<dbReference type="InterPro" id="IPR001245">
    <property type="entry name" value="Ser-Thr/Tyr_kinase_cat_dom"/>
</dbReference>
<dbReference type="Pfam" id="PF23472">
    <property type="entry name" value="LysM2_CERK1_LYK3_4_5"/>
    <property type="match status" value="1"/>
</dbReference>
<name>A0AAJ6VE72_POPEU</name>
<dbReference type="InterPro" id="IPR052611">
    <property type="entry name" value="Plant_RLK_LysM"/>
</dbReference>
<accession>A0AAJ6VE72</accession>
<dbReference type="InterPro" id="IPR056563">
    <property type="entry name" value="LysM3_LYK4_5"/>
</dbReference>
<keyword evidence="1" id="KW-1133">Transmembrane helix</keyword>
<gene>
    <name evidence="5" type="primary">LOC105140909</name>
</gene>
<dbReference type="GO" id="GO:0005886">
    <property type="term" value="C:plasma membrane"/>
    <property type="evidence" value="ECO:0007669"/>
    <property type="project" value="UniProtKB-ARBA"/>
</dbReference>
<dbReference type="SMART" id="SM00219">
    <property type="entry name" value="TyrKc"/>
    <property type="match status" value="1"/>
</dbReference>
<keyword evidence="1" id="KW-0812">Transmembrane</keyword>
<dbReference type="GO" id="GO:0004713">
    <property type="term" value="F:protein tyrosine kinase activity"/>
    <property type="evidence" value="ECO:0007669"/>
    <property type="project" value="InterPro"/>
</dbReference>
<dbReference type="CDD" id="cd00118">
    <property type="entry name" value="LysM"/>
    <property type="match status" value="1"/>
</dbReference>
<dbReference type="InterPro" id="IPR020635">
    <property type="entry name" value="Tyr_kinase_cat_dom"/>
</dbReference>
<dbReference type="InterPro" id="IPR018392">
    <property type="entry name" value="LysM"/>
</dbReference>
<dbReference type="Pfam" id="PF23473">
    <property type="entry name" value="LysM3_LYK4_5"/>
    <property type="match status" value="1"/>
</dbReference>
<feature type="domain" description="LysM" evidence="3">
    <location>
        <begin position="100"/>
        <end position="144"/>
    </location>
</feature>
<dbReference type="GO" id="GO:0005524">
    <property type="term" value="F:ATP binding"/>
    <property type="evidence" value="ECO:0007669"/>
    <property type="project" value="InterPro"/>
</dbReference>
<dbReference type="Gene3D" id="3.10.350.10">
    <property type="entry name" value="LysM domain"/>
    <property type="match status" value="1"/>
</dbReference>